<gene>
    <name evidence="3" type="ordered locus">mlr5944</name>
</gene>
<sequence>MTNSIMALPSSIRHYRRKQMAINQVAQTPAISPLTIKERTGSISTAEMISVLKGETTALHIKQAFSTEVAEEITTNFLGSPGLKERKDGVPGQYVGASHYRKDAATYFAESETARPHVDALFENLVDPVRGSFDALKRELHKQGIELRLARSEHGHANVCRALSWSGSGTFSLDPHDDVAQVLSAGNDYELSAVAHNTVAALNFYPSMPEEGGNLRLWSHKPTVADRKSQGVETTGYPYSSAYLEAVPCREFQLKPGDIALIDGGFVHGVTGQSGNGKRRLVLNSFFGFARPDLVLWWT</sequence>
<evidence type="ECO:0000313" key="3">
    <source>
        <dbReference type="EMBL" id="BAB52305.1"/>
    </source>
</evidence>
<dbReference type="eggNOG" id="ENOG502ZB7E">
    <property type="taxonomic scope" value="Bacteria"/>
</dbReference>
<dbReference type="PROSITE" id="PS51471">
    <property type="entry name" value="FE2OG_OXY"/>
    <property type="match status" value="1"/>
</dbReference>
<comment type="similarity">
    <text evidence="1">Belongs to the iron/ascorbate-dependent oxidoreductase family.</text>
</comment>
<proteinExistence type="inferred from homology"/>
<keyword evidence="1" id="KW-0479">Metal-binding</keyword>
<keyword evidence="1" id="KW-0560">Oxidoreductase</keyword>
<dbReference type="KEGG" id="mlo:mlr5944"/>
<dbReference type="InterPro" id="IPR055091">
    <property type="entry name" value="WelO5-like"/>
</dbReference>
<dbReference type="AlphaFoldDB" id="Q98AL7"/>
<dbReference type="InterPro" id="IPR005123">
    <property type="entry name" value="Oxoglu/Fe-dep_dioxygenase_dom"/>
</dbReference>
<reference evidence="3 4" key="1">
    <citation type="journal article" date="2000" name="DNA Res.">
        <title>Complete genome structure of the nitrogen-fixing symbiotic bacterium Mesorhizobium loti.</title>
        <authorList>
            <person name="Kaneko T."/>
            <person name="Nakamura Y."/>
            <person name="Sato S."/>
            <person name="Asamizu E."/>
            <person name="Kato T."/>
            <person name="Sasamoto S."/>
            <person name="Watanabe A."/>
            <person name="Idesawa K."/>
            <person name="Ishikawa A."/>
            <person name="Kawashima K."/>
            <person name="Kimura T."/>
            <person name="Kishida Y."/>
            <person name="Kiyokawa C."/>
            <person name="Kohara M."/>
            <person name="Matsumoto M."/>
            <person name="Matsuno A."/>
            <person name="Mochizuki Y."/>
            <person name="Nakayama S."/>
            <person name="Nakazaki N."/>
            <person name="Shimpo S."/>
            <person name="Sugimoto M."/>
            <person name="Takeuchi C."/>
            <person name="Yamada M."/>
            <person name="Tabata S."/>
        </authorList>
    </citation>
    <scope>NUCLEOTIDE SEQUENCE [LARGE SCALE GENOMIC DNA]</scope>
    <source>
        <strain evidence="4">LMG 29417 / CECT 9101 / MAFF 303099</strain>
    </source>
</reference>
<dbReference type="HOGENOM" id="CLU_080184_0_0_5"/>
<dbReference type="GO" id="GO:0046872">
    <property type="term" value="F:metal ion binding"/>
    <property type="evidence" value="ECO:0007669"/>
    <property type="project" value="UniProtKB-KW"/>
</dbReference>
<accession>Q98AL7</accession>
<protein>
    <submittedName>
        <fullName evidence="3">Mlr5944 protein</fullName>
    </submittedName>
</protein>
<dbReference type="EMBL" id="BA000012">
    <property type="protein sequence ID" value="BAB52305.1"/>
    <property type="molecule type" value="Genomic_DNA"/>
</dbReference>
<dbReference type="Proteomes" id="UP000000552">
    <property type="component" value="Chromosome"/>
</dbReference>
<evidence type="ECO:0000259" key="2">
    <source>
        <dbReference type="PROSITE" id="PS51471"/>
    </source>
</evidence>
<organism evidence="3 4">
    <name type="scientific">Mesorhizobium japonicum (strain LMG 29417 / CECT 9101 / MAFF 303099)</name>
    <name type="common">Mesorhizobium loti (strain MAFF 303099)</name>
    <dbReference type="NCBI Taxonomy" id="266835"/>
    <lineage>
        <taxon>Bacteria</taxon>
        <taxon>Pseudomonadati</taxon>
        <taxon>Pseudomonadota</taxon>
        <taxon>Alphaproteobacteria</taxon>
        <taxon>Hyphomicrobiales</taxon>
        <taxon>Phyllobacteriaceae</taxon>
        <taxon>Mesorhizobium</taxon>
    </lineage>
</organism>
<dbReference type="GO" id="GO:0016491">
    <property type="term" value="F:oxidoreductase activity"/>
    <property type="evidence" value="ECO:0007669"/>
    <property type="project" value="UniProtKB-KW"/>
</dbReference>
<evidence type="ECO:0000256" key="1">
    <source>
        <dbReference type="RuleBase" id="RU003682"/>
    </source>
</evidence>
<name>Q98AL7_RHILO</name>
<evidence type="ECO:0000313" key="4">
    <source>
        <dbReference type="Proteomes" id="UP000000552"/>
    </source>
</evidence>
<keyword evidence="1" id="KW-0408">Iron</keyword>
<dbReference type="Pfam" id="PF22814">
    <property type="entry name" value="WelO5"/>
    <property type="match status" value="1"/>
</dbReference>
<feature type="domain" description="Fe2OG dioxygenase" evidence="2">
    <location>
        <begin position="156"/>
        <end position="292"/>
    </location>
</feature>
<dbReference type="Gene3D" id="2.60.120.620">
    <property type="entry name" value="q2cbj1_9rhob like domain"/>
    <property type="match status" value="1"/>
</dbReference>
<dbReference type="SMR" id="Q98AL7"/>